<accession>A0A9X4AVF5</accession>
<name>A0A9X4AVF5_9BACT</name>
<gene>
    <name evidence="3" type="ORF">KEG57_27150</name>
</gene>
<organism evidence="3 4">
    <name type="scientific">Polyangium jinanense</name>
    <dbReference type="NCBI Taxonomy" id="2829994"/>
    <lineage>
        <taxon>Bacteria</taxon>
        <taxon>Pseudomonadati</taxon>
        <taxon>Myxococcota</taxon>
        <taxon>Polyangia</taxon>
        <taxon>Polyangiales</taxon>
        <taxon>Polyangiaceae</taxon>
        <taxon>Polyangium</taxon>
    </lineage>
</organism>
<keyword evidence="4" id="KW-1185">Reference proteome</keyword>
<evidence type="ECO:0000313" key="3">
    <source>
        <dbReference type="EMBL" id="MDC3984215.1"/>
    </source>
</evidence>
<evidence type="ECO:0000313" key="4">
    <source>
        <dbReference type="Proteomes" id="UP001151081"/>
    </source>
</evidence>
<keyword evidence="2" id="KW-0732">Signal</keyword>
<dbReference type="Proteomes" id="UP001151081">
    <property type="component" value="Unassembled WGS sequence"/>
</dbReference>
<proteinExistence type="predicted"/>
<evidence type="ECO:0000256" key="2">
    <source>
        <dbReference type="SAM" id="SignalP"/>
    </source>
</evidence>
<feature type="compositionally biased region" description="Low complexity" evidence="1">
    <location>
        <begin position="27"/>
        <end position="48"/>
    </location>
</feature>
<feature type="signal peptide" evidence="2">
    <location>
        <begin position="1"/>
        <end position="26"/>
    </location>
</feature>
<reference evidence="3 4" key="1">
    <citation type="submission" date="2021-04" db="EMBL/GenBank/DDBJ databases">
        <title>Genome analysis of Polyangium sp.</title>
        <authorList>
            <person name="Li Y."/>
            <person name="Wang J."/>
        </authorList>
    </citation>
    <scope>NUCLEOTIDE SEQUENCE [LARGE SCALE GENOMIC DNA]</scope>
    <source>
        <strain evidence="3 4">SDU14</strain>
    </source>
</reference>
<dbReference type="AlphaFoldDB" id="A0A9X4AVF5"/>
<dbReference type="PROSITE" id="PS51257">
    <property type="entry name" value="PROKAR_LIPOPROTEIN"/>
    <property type="match status" value="1"/>
</dbReference>
<dbReference type="RefSeq" id="WP_272419195.1">
    <property type="nucleotide sequence ID" value="NZ_JAGTJJ010000019.1"/>
</dbReference>
<comment type="caution">
    <text evidence="3">The sequence shown here is derived from an EMBL/GenBank/DDBJ whole genome shotgun (WGS) entry which is preliminary data.</text>
</comment>
<protein>
    <submittedName>
        <fullName evidence="3">Uncharacterized protein</fullName>
    </submittedName>
</protein>
<dbReference type="EMBL" id="JAGTJJ010000019">
    <property type="protein sequence ID" value="MDC3984215.1"/>
    <property type="molecule type" value="Genomic_DNA"/>
</dbReference>
<evidence type="ECO:0000256" key="1">
    <source>
        <dbReference type="SAM" id="MobiDB-lite"/>
    </source>
</evidence>
<sequence length="393" mass="41324">MRNVRHVGVVLVLGVAACGGAPGAGGANPVTTTAGSAEKATKGAGEAGDAIPKAPESQQPNRCAKGGPFPALSATPKPATEPTPLPCRASDKAAESSVAAEMRAQFKPTRPGSTLDVSFGCDGLDQPIAKLVYERGAGHGNQLEIVQISRSDPAAASYDVIGIREPSPFMSNPKTPPFQVVRAKVPTDAVHARMPFVRAALRTTLREVLPKSGLTGYAAFGSSSTMHALVRIEDAAGRSIEKKYSDAIDSDGQGQYLPLLRADAEIRQIVDKLPWQDGPASGDELELFEERFLAAMVESPAQDAWWVRAAHLELAGRAGARSLVPSILGLLDTPRPEGPSSDAWERKQEAAMEALAKLTGWDPRKDAKGATRPIEAAARDFVAECGKVSPAAR</sequence>
<feature type="chain" id="PRO_5040947428" evidence="2">
    <location>
        <begin position="27"/>
        <end position="393"/>
    </location>
</feature>
<feature type="region of interest" description="Disordered" evidence="1">
    <location>
        <begin position="22"/>
        <end position="100"/>
    </location>
</feature>